<feature type="compositionally biased region" description="Low complexity" evidence="1">
    <location>
        <begin position="1"/>
        <end position="15"/>
    </location>
</feature>
<feature type="region of interest" description="Disordered" evidence="1">
    <location>
        <begin position="250"/>
        <end position="291"/>
    </location>
</feature>
<protein>
    <submittedName>
        <fullName evidence="2">Uncharacterized protein</fullName>
    </submittedName>
</protein>
<accession>A0A6J4JT45</accession>
<reference evidence="2" key="1">
    <citation type="submission" date="2020-02" db="EMBL/GenBank/DDBJ databases">
        <authorList>
            <person name="Meier V. D."/>
        </authorList>
    </citation>
    <scope>NUCLEOTIDE SEQUENCE</scope>
    <source>
        <strain evidence="2">AVDCRST_MAG41</strain>
    </source>
</reference>
<feature type="region of interest" description="Disordered" evidence="1">
    <location>
        <begin position="1"/>
        <end position="231"/>
    </location>
</feature>
<feature type="compositionally biased region" description="Low complexity" evidence="1">
    <location>
        <begin position="280"/>
        <end position="291"/>
    </location>
</feature>
<feature type="compositionally biased region" description="Low complexity" evidence="1">
    <location>
        <begin position="141"/>
        <end position="151"/>
    </location>
</feature>
<name>A0A6J4JT45_9ACTN</name>
<feature type="compositionally biased region" description="Basic residues" evidence="1">
    <location>
        <begin position="111"/>
        <end position="123"/>
    </location>
</feature>
<proteinExistence type="predicted"/>
<evidence type="ECO:0000313" key="2">
    <source>
        <dbReference type="EMBL" id="CAA9286584.1"/>
    </source>
</evidence>
<sequence>AYAVPARGRAGRPVLRGGGAAAAGAGLPRPGARRRAPRRRLGRARPRHRDVPRPRLGSGGHGLPAGVRGGARAGRPDGAGAAAAGGVPRPPDPVRRGPGGPRQRGADGRRPRPPGPRHHRARVRPPAAGLGPGGPAHRRGLAVLPAAAAALGHRRAGARRRGGRADRAAGAARLVPGGRLALPARRRLDPARPGGAPDGPGRPRGRRAGLPADRRPAGPGPDDPRLPDRAAVRAVPEVVRQLVHPAGLRARADPAAAGPGGGTGLAAAAGHVRRRGGPAGAPAERAGAGRAGRPAAAVVLLPAVLGDPGRPGRGDAGRRGHRPRGTPADRPPAHRRRRPVVGQHRPARPVLAGPGAALLQL</sequence>
<dbReference type="AlphaFoldDB" id="A0A6J4JT45"/>
<evidence type="ECO:0000256" key="1">
    <source>
        <dbReference type="SAM" id="MobiDB-lite"/>
    </source>
</evidence>
<feature type="non-terminal residue" evidence="2">
    <location>
        <position position="1"/>
    </location>
</feature>
<feature type="compositionally biased region" description="Basic residues" evidence="1">
    <location>
        <begin position="31"/>
        <end position="50"/>
    </location>
</feature>
<feature type="compositionally biased region" description="Low complexity" evidence="1">
    <location>
        <begin position="168"/>
        <end position="183"/>
    </location>
</feature>
<feature type="compositionally biased region" description="Gly residues" evidence="1">
    <location>
        <begin position="57"/>
        <end position="72"/>
    </location>
</feature>
<feature type="compositionally biased region" description="Basic residues" evidence="1">
    <location>
        <begin position="152"/>
        <end position="162"/>
    </location>
</feature>
<dbReference type="EMBL" id="CADCTP010000380">
    <property type="protein sequence ID" value="CAA9286584.1"/>
    <property type="molecule type" value="Genomic_DNA"/>
</dbReference>
<feature type="compositionally biased region" description="Basic and acidic residues" evidence="1">
    <location>
        <begin position="212"/>
        <end position="231"/>
    </location>
</feature>
<gene>
    <name evidence="2" type="ORF">AVDCRST_MAG41-4035</name>
</gene>
<organism evidence="2">
    <name type="scientific">uncultured Mycobacteriales bacterium</name>
    <dbReference type="NCBI Taxonomy" id="581187"/>
    <lineage>
        <taxon>Bacteria</taxon>
        <taxon>Bacillati</taxon>
        <taxon>Actinomycetota</taxon>
        <taxon>Actinomycetes</taxon>
        <taxon>Mycobacteriales</taxon>
        <taxon>environmental samples</taxon>
    </lineage>
</organism>
<feature type="region of interest" description="Disordered" evidence="1">
    <location>
        <begin position="304"/>
        <end position="361"/>
    </location>
</feature>
<feature type="non-terminal residue" evidence="2">
    <location>
        <position position="361"/>
    </location>
</feature>
<feature type="compositionally biased region" description="Low complexity" evidence="1">
    <location>
        <begin position="76"/>
        <end position="87"/>
    </location>
</feature>